<name>A0A7W0DLW9_9ACTN</name>
<keyword evidence="2" id="KW-0812">Transmembrane</keyword>
<reference evidence="3 4" key="1">
    <citation type="submission" date="2020-07" db="EMBL/GenBank/DDBJ databases">
        <title>Streptomyces isolated from Indian soil.</title>
        <authorList>
            <person name="Mandal S."/>
            <person name="Maiti P.K."/>
        </authorList>
    </citation>
    <scope>NUCLEOTIDE SEQUENCE [LARGE SCALE GENOMIC DNA]</scope>
    <source>
        <strain evidence="3 4">PSKA28</strain>
    </source>
</reference>
<evidence type="ECO:0000313" key="4">
    <source>
        <dbReference type="Proteomes" id="UP000545761"/>
    </source>
</evidence>
<comment type="caution">
    <text evidence="3">The sequence shown here is derived from an EMBL/GenBank/DDBJ whole genome shotgun (WGS) entry which is preliminary data.</text>
</comment>
<feature type="compositionally biased region" description="Basic and acidic residues" evidence="1">
    <location>
        <begin position="60"/>
        <end position="79"/>
    </location>
</feature>
<dbReference type="Pfam" id="PF20087">
    <property type="entry name" value="DUF6479"/>
    <property type="match status" value="1"/>
</dbReference>
<feature type="compositionally biased region" description="Gly residues" evidence="1">
    <location>
        <begin position="107"/>
        <end position="118"/>
    </location>
</feature>
<evidence type="ECO:0000313" key="3">
    <source>
        <dbReference type="EMBL" id="MBA2947528.1"/>
    </source>
</evidence>
<keyword evidence="2" id="KW-0472">Membrane</keyword>
<accession>A0A7W0DLW9</accession>
<dbReference type="EMBL" id="JACEHE010000009">
    <property type="protein sequence ID" value="MBA2947528.1"/>
    <property type="molecule type" value="Genomic_DNA"/>
</dbReference>
<feature type="region of interest" description="Disordered" evidence="1">
    <location>
        <begin position="38"/>
        <end position="118"/>
    </location>
</feature>
<evidence type="ECO:0000256" key="1">
    <source>
        <dbReference type="SAM" id="MobiDB-lite"/>
    </source>
</evidence>
<dbReference type="InterPro" id="IPR045513">
    <property type="entry name" value="DUF6479"/>
</dbReference>
<evidence type="ECO:0008006" key="5">
    <source>
        <dbReference type="Google" id="ProtNLM"/>
    </source>
</evidence>
<keyword evidence="2" id="KW-1133">Transmembrane helix</keyword>
<dbReference type="AlphaFoldDB" id="A0A7W0DLW9"/>
<organism evidence="3 4">
    <name type="scientific">Streptomyces himalayensis subsp. himalayensis</name>
    <dbReference type="NCBI Taxonomy" id="2756131"/>
    <lineage>
        <taxon>Bacteria</taxon>
        <taxon>Bacillati</taxon>
        <taxon>Actinomycetota</taxon>
        <taxon>Actinomycetes</taxon>
        <taxon>Kitasatosporales</taxon>
        <taxon>Streptomycetaceae</taxon>
        <taxon>Streptomyces</taxon>
        <taxon>Streptomyces himalayensis</taxon>
    </lineage>
</organism>
<evidence type="ECO:0000256" key="2">
    <source>
        <dbReference type="SAM" id="Phobius"/>
    </source>
</evidence>
<feature type="compositionally biased region" description="Basic and acidic residues" evidence="1">
    <location>
        <begin position="38"/>
        <end position="50"/>
    </location>
</feature>
<gene>
    <name evidence="3" type="ORF">H1D24_17375</name>
</gene>
<protein>
    <recommendedName>
        <fullName evidence="5">Secreted protein</fullName>
    </recommendedName>
</protein>
<proteinExistence type="predicted"/>
<feature type="transmembrane region" description="Helical" evidence="2">
    <location>
        <begin position="12"/>
        <end position="34"/>
    </location>
</feature>
<dbReference type="Proteomes" id="UP000545761">
    <property type="component" value="Unassembled WGS sequence"/>
</dbReference>
<sequence>MAAADTNSLLSGIAPFLMGLVIVGVLIAAVWLGIRVRNRESAPPRPEEQPRPPASGPVREVSESRERDEVPRGDTRLTPHEFPSFGNVGGKRGGDQRRRRWSSGSSGAFGSGGHGSKK</sequence>